<keyword evidence="5" id="KW-0813">Transport</keyword>
<evidence type="ECO:0000256" key="3">
    <source>
        <dbReference type="ARBA" id="ARBA00022989"/>
    </source>
</evidence>
<sequence>MADSAPNTQNSIRSEEPGGTMTFFEHLSELRKRIIYSLYAIGIGTLIGVYLSKYFVTWINKPMLKALAQAGLDAKLIYTHPAGALNLVITVGVYLGIVLASPVVLYQIWLFVAPALYRHERGAVTGFMFSTIFLFLAGIAFGYFVMLPHILHFLVSPGPLFALGRDVTPMTDVNEYFGLILLILLGMGLMFELPVLIFFLSLFGIVTPKFLWKNFRYAILVITIIAAIITPTPDATTMLVFMAPMVGLYILGIAVSAIVTRRRERRIAAPAEAR</sequence>
<dbReference type="PROSITE" id="PS01218">
    <property type="entry name" value="TATC"/>
    <property type="match status" value="1"/>
</dbReference>
<dbReference type="GO" id="GO:0043953">
    <property type="term" value="P:protein transport by the Tat complex"/>
    <property type="evidence" value="ECO:0007669"/>
    <property type="project" value="UniProtKB-UniRule"/>
</dbReference>
<feature type="transmembrane region" description="Helical" evidence="5">
    <location>
        <begin position="176"/>
        <end position="203"/>
    </location>
</feature>
<dbReference type="PANTHER" id="PTHR30371">
    <property type="entry name" value="SEC-INDEPENDENT PROTEIN TRANSLOCASE PROTEIN TATC"/>
    <property type="match status" value="1"/>
</dbReference>
<feature type="transmembrane region" description="Helical" evidence="5">
    <location>
        <begin position="124"/>
        <end position="146"/>
    </location>
</feature>
<keyword evidence="5" id="KW-0653">Protein transport</keyword>
<keyword evidence="7" id="KW-1185">Reference proteome</keyword>
<evidence type="ECO:0000313" key="7">
    <source>
        <dbReference type="Proteomes" id="UP000567293"/>
    </source>
</evidence>
<dbReference type="Pfam" id="PF00902">
    <property type="entry name" value="TatC"/>
    <property type="match status" value="1"/>
</dbReference>
<keyword evidence="4 5" id="KW-0472">Membrane</keyword>
<dbReference type="AlphaFoldDB" id="A0A7V8NWZ3"/>
<dbReference type="EMBL" id="JACDQQ010002790">
    <property type="protein sequence ID" value="MBA0089006.1"/>
    <property type="molecule type" value="Genomic_DNA"/>
</dbReference>
<dbReference type="GO" id="GO:0065002">
    <property type="term" value="P:intracellular protein transmembrane transport"/>
    <property type="evidence" value="ECO:0007669"/>
    <property type="project" value="TreeGrafter"/>
</dbReference>
<evidence type="ECO:0000313" key="6">
    <source>
        <dbReference type="EMBL" id="MBA0089006.1"/>
    </source>
</evidence>
<name>A0A7V8NWZ3_9BACT</name>
<evidence type="ECO:0000256" key="5">
    <source>
        <dbReference type="HAMAP-Rule" id="MF_00902"/>
    </source>
</evidence>
<protein>
    <recommendedName>
        <fullName evidence="5">Sec-independent protein translocase protein TatC</fullName>
    </recommendedName>
</protein>
<dbReference type="HAMAP" id="MF_00902">
    <property type="entry name" value="TatC"/>
    <property type="match status" value="1"/>
</dbReference>
<dbReference type="Proteomes" id="UP000567293">
    <property type="component" value="Unassembled WGS sequence"/>
</dbReference>
<dbReference type="NCBIfam" id="TIGR00945">
    <property type="entry name" value="tatC"/>
    <property type="match status" value="1"/>
</dbReference>
<feature type="transmembrane region" description="Helical" evidence="5">
    <location>
        <begin position="215"/>
        <end position="232"/>
    </location>
</feature>
<dbReference type="InterPro" id="IPR002033">
    <property type="entry name" value="TatC"/>
</dbReference>
<comment type="similarity">
    <text evidence="5">Belongs to the TatC family.</text>
</comment>
<accession>A0A7V8NWZ3</accession>
<organism evidence="6 7">
    <name type="scientific">Candidatus Acidiferrum panamense</name>
    <dbReference type="NCBI Taxonomy" id="2741543"/>
    <lineage>
        <taxon>Bacteria</taxon>
        <taxon>Pseudomonadati</taxon>
        <taxon>Acidobacteriota</taxon>
        <taxon>Terriglobia</taxon>
        <taxon>Candidatus Acidiferrales</taxon>
        <taxon>Candidatus Acidiferrum</taxon>
    </lineage>
</organism>
<comment type="caution">
    <text evidence="6">The sequence shown here is derived from an EMBL/GenBank/DDBJ whole genome shotgun (WGS) entry which is preliminary data.</text>
</comment>
<evidence type="ECO:0000256" key="4">
    <source>
        <dbReference type="ARBA" id="ARBA00023136"/>
    </source>
</evidence>
<keyword evidence="3 5" id="KW-1133">Transmembrane helix</keyword>
<dbReference type="PANTHER" id="PTHR30371:SF0">
    <property type="entry name" value="SEC-INDEPENDENT PROTEIN TRANSLOCASE PROTEIN TATC, CHLOROPLASTIC-RELATED"/>
    <property type="match status" value="1"/>
</dbReference>
<dbReference type="InterPro" id="IPR019820">
    <property type="entry name" value="Sec-indep_translocase_CS"/>
</dbReference>
<keyword evidence="2 5" id="KW-0812">Transmembrane</keyword>
<dbReference type="GO" id="GO:0009977">
    <property type="term" value="F:proton motive force dependent protein transmembrane transporter activity"/>
    <property type="evidence" value="ECO:0007669"/>
    <property type="project" value="TreeGrafter"/>
</dbReference>
<dbReference type="GO" id="GO:0033281">
    <property type="term" value="C:TAT protein transport complex"/>
    <property type="evidence" value="ECO:0007669"/>
    <property type="project" value="UniProtKB-UniRule"/>
</dbReference>
<evidence type="ECO:0000256" key="1">
    <source>
        <dbReference type="ARBA" id="ARBA00004141"/>
    </source>
</evidence>
<feature type="transmembrane region" description="Helical" evidence="5">
    <location>
        <begin position="87"/>
        <end position="112"/>
    </location>
</feature>
<feature type="transmembrane region" description="Helical" evidence="5">
    <location>
        <begin position="238"/>
        <end position="259"/>
    </location>
</feature>
<evidence type="ECO:0000256" key="2">
    <source>
        <dbReference type="ARBA" id="ARBA00022692"/>
    </source>
</evidence>
<keyword evidence="5" id="KW-0811">Translocation</keyword>
<comment type="function">
    <text evidence="5">Part of the twin-arginine translocation (Tat) system that transports large folded proteins containing a characteristic twin-arginine motif in their signal peptide across membranes.</text>
</comment>
<keyword evidence="5" id="KW-1003">Cell membrane</keyword>
<feature type="transmembrane region" description="Helical" evidence="5">
    <location>
        <begin position="34"/>
        <end position="56"/>
    </location>
</feature>
<dbReference type="PRINTS" id="PR01840">
    <property type="entry name" value="TATCFAMILY"/>
</dbReference>
<reference evidence="6" key="1">
    <citation type="submission" date="2020-06" db="EMBL/GenBank/DDBJ databases">
        <title>Legume-microbial interactions unlock mineral nutrients during tropical forest succession.</title>
        <authorList>
            <person name="Epihov D.Z."/>
        </authorList>
    </citation>
    <scope>NUCLEOTIDE SEQUENCE [LARGE SCALE GENOMIC DNA]</scope>
    <source>
        <strain evidence="6">Pan2503</strain>
    </source>
</reference>
<proteinExistence type="inferred from homology"/>
<comment type="subcellular location">
    <subcellularLocation>
        <location evidence="5">Cell membrane</location>
        <topology evidence="5">Multi-pass membrane protein</topology>
    </subcellularLocation>
    <subcellularLocation>
        <location evidence="1">Membrane</location>
        <topology evidence="1">Multi-pass membrane protein</topology>
    </subcellularLocation>
</comment>
<gene>
    <name evidence="5 6" type="primary">tatC</name>
    <name evidence="6" type="ORF">HRJ53_28790</name>
</gene>
<comment type="subunit">
    <text evidence="5">Forms a complex with TatA.</text>
</comment>